<dbReference type="SUPFAM" id="SSF52402">
    <property type="entry name" value="Adenine nucleotide alpha hydrolases-like"/>
    <property type="match status" value="1"/>
</dbReference>
<evidence type="ECO:0000256" key="7">
    <source>
        <dbReference type="ARBA" id="ARBA00048539"/>
    </source>
</evidence>
<dbReference type="EC" id="6.3.4.19" evidence="8"/>
<organism evidence="9 10">
    <name type="scientific">Vagococcus zengguangii</name>
    <dbReference type="NCBI Taxonomy" id="2571750"/>
    <lineage>
        <taxon>Bacteria</taxon>
        <taxon>Bacillati</taxon>
        <taxon>Bacillota</taxon>
        <taxon>Bacilli</taxon>
        <taxon>Lactobacillales</taxon>
        <taxon>Enterococcaceae</taxon>
        <taxon>Vagococcus</taxon>
    </lineage>
</organism>
<dbReference type="GO" id="GO:0006400">
    <property type="term" value="P:tRNA modification"/>
    <property type="evidence" value="ECO:0007669"/>
    <property type="project" value="UniProtKB-UniRule"/>
</dbReference>
<dbReference type="AlphaFoldDB" id="A0A4D7CXF2"/>
<evidence type="ECO:0000256" key="1">
    <source>
        <dbReference type="ARBA" id="ARBA00004496"/>
    </source>
</evidence>
<evidence type="ECO:0000256" key="6">
    <source>
        <dbReference type="ARBA" id="ARBA00022840"/>
    </source>
</evidence>
<dbReference type="InterPro" id="IPR012094">
    <property type="entry name" value="tRNA_Ile_lys_synt"/>
</dbReference>
<keyword evidence="2 8" id="KW-0963">Cytoplasm</keyword>
<sequence length="456" mass="52821">MEQAFKQIIEKQGYWRGQDRVLVAVSGGVDSMVLLALLQRLPQYLRPAEIGVAHFNHHLRVEADDDAQAVANYCQQHQLSFYLGEWLEPTSENGIEAAARQARYDFLLATAKEQQYDMLLTAHHGDDQVETLLIKLIRGSSLQNMVGIRPVSWREDVKIVRPLLAFNKASIENWATNQHVPYWEDASNQQDNYLRNRVRHHLVPQIANEAPHYVEKWADFTNQLNLANDLIKTRVSELYPQCVVTVAQQLYGEQLDLLKWREFSEAERYFLLSEFFQRNLIAKGGTLSQRQLQQMISDLTTAGEQVWTLADNWCVQKSYHFLKLSNQQLSPSEKIAGSISQLGDQFTLPNDGLLMLEETQKLTQERDEVIIPLDWLPLTVRSYEPGDRFVLDASGQTKKVSRLFIDKKISKTERLNIPLVLNRHDEVVWIVGFRKSYLSIVPETDKIFYKLTYYKR</sequence>
<dbReference type="RefSeq" id="WP_136953943.1">
    <property type="nucleotide sequence ID" value="NZ_CP039712.1"/>
</dbReference>
<reference evidence="9 10" key="1">
    <citation type="submission" date="2019-04" db="EMBL/GenBank/DDBJ databases">
        <title>Vagococcus sp. nov., isolated from faeces of yaks (Bos grunniens).</title>
        <authorList>
            <person name="Ge Y."/>
        </authorList>
    </citation>
    <scope>NUCLEOTIDE SEQUENCE [LARGE SCALE GENOMIC DNA]</scope>
    <source>
        <strain evidence="9 10">MN-17</strain>
    </source>
</reference>
<dbReference type="SUPFAM" id="SSF56037">
    <property type="entry name" value="PheT/TilS domain"/>
    <property type="match status" value="1"/>
</dbReference>
<dbReference type="KEGG" id="vao:FA707_09350"/>
<dbReference type="GO" id="GO:0005524">
    <property type="term" value="F:ATP binding"/>
    <property type="evidence" value="ECO:0007669"/>
    <property type="project" value="UniProtKB-UniRule"/>
</dbReference>
<comment type="similarity">
    <text evidence="8">Belongs to the tRNA(Ile)-lysidine synthase family.</text>
</comment>
<dbReference type="HAMAP" id="MF_01161">
    <property type="entry name" value="tRNA_Ile_lys_synt"/>
    <property type="match status" value="1"/>
</dbReference>
<evidence type="ECO:0000256" key="3">
    <source>
        <dbReference type="ARBA" id="ARBA00022598"/>
    </source>
</evidence>
<dbReference type="Gene3D" id="3.40.50.620">
    <property type="entry name" value="HUPs"/>
    <property type="match status" value="1"/>
</dbReference>
<name>A0A4D7CXF2_9ENTE</name>
<comment type="subcellular location">
    <subcellularLocation>
        <location evidence="1 8">Cytoplasm</location>
    </subcellularLocation>
</comment>
<dbReference type="InterPro" id="IPR011063">
    <property type="entry name" value="TilS/TtcA_N"/>
</dbReference>
<gene>
    <name evidence="8 9" type="primary">tilS</name>
    <name evidence="9" type="ORF">FA707_09350</name>
</gene>
<dbReference type="Pfam" id="PF01171">
    <property type="entry name" value="ATP_bind_3"/>
    <property type="match status" value="1"/>
</dbReference>
<dbReference type="InterPro" id="IPR012796">
    <property type="entry name" value="Lysidine-tRNA-synth_C"/>
</dbReference>
<dbReference type="GO" id="GO:0005737">
    <property type="term" value="C:cytoplasm"/>
    <property type="evidence" value="ECO:0007669"/>
    <property type="project" value="UniProtKB-SubCell"/>
</dbReference>
<evidence type="ECO:0000313" key="10">
    <source>
        <dbReference type="Proteomes" id="UP000298615"/>
    </source>
</evidence>
<evidence type="ECO:0000256" key="5">
    <source>
        <dbReference type="ARBA" id="ARBA00022741"/>
    </source>
</evidence>
<dbReference type="Proteomes" id="UP000298615">
    <property type="component" value="Chromosome"/>
</dbReference>
<comment type="catalytic activity">
    <reaction evidence="7 8">
        <text>cytidine(34) in tRNA(Ile2) + L-lysine + ATP = lysidine(34) in tRNA(Ile2) + AMP + diphosphate + H(+)</text>
        <dbReference type="Rhea" id="RHEA:43744"/>
        <dbReference type="Rhea" id="RHEA-COMP:10625"/>
        <dbReference type="Rhea" id="RHEA-COMP:10670"/>
        <dbReference type="ChEBI" id="CHEBI:15378"/>
        <dbReference type="ChEBI" id="CHEBI:30616"/>
        <dbReference type="ChEBI" id="CHEBI:32551"/>
        <dbReference type="ChEBI" id="CHEBI:33019"/>
        <dbReference type="ChEBI" id="CHEBI:82748"/>
        <dbReference type="ChEBI" id="CHEBI:83665"/>
        <dbReference type="ChEBI" id="CHEBI:456215"/>
        <dbReference type="EC" id="6.3.4.19"/>
    </reaction>
</comment>
<comment type="domain">
    <text evidence="8">The N-terminal region contains the highly conserved SGGXDS motif, predicted to be a P-loop motif involved in ATP binding.</text>
</comment>
<feature type="binding site" evidence="8">
    <location>
        <begin position="26"/>
        <end position="31"/>
    </location>
    <ligand>
        <name>ATP</name>
        <dbReference type="ChEBI" id="CHEBI:30616"/>
    </ligand>
</feature>
<dbReference type="InterPro" id="IPR012795">
    <property type="entry name" value="tRNA_Ile_lys_synt_N"/>
</dbReference>
<dbReference type="PANTHER" id="PTHR43033">
    <property type="entry name" value="TRNA(ILE)-LYSIDINE SYNTHASE-RELATED"/>
    <property type="match status" value="1"/>
</dbReference>
<keyword evidence="5 8" id="KW-0547">Nucleotide-binding</keyword>
<dbReference type="PANTHER" id="PTHR43033:SF1">
    <property type="entry name" value="TRNA(ILE)-LYSIDINE SYNTHASE-RELATED"/>
    <property type="match status" value="1"/>
</dbReference>
<proteinExistence type="inferred from homology"/>
<dbReference type="EMBL" id="CP039712">
    <property type="protein sequence ID" value="QCI87121.1"/>
    <property type="molecule type" value="Genomic_DNA"/>
</dbReference>
<evidence type="ECO:0000256" key="4">
    <source>
        <dbReference type="ARBA" id="ARBA00022694"/>
    </source>
</evidence>
<evidence type="ECO:0000256" key="2">
    <source>
        <dbReference type="ARBA" id="ARBA00022490"/>
    </source>
</evidence>
<keyword evidence="3 8" id="KW-0436">Ligase</keyword>
<dbReference type="NCBIfam" id="TIGR02433">
    <property type="entry name" value="lysidine_TilS_C"/>
    <property type="match status" value="1"/>
</dbReference>
<keyword evidence="6 8" id="KW-0067">ATP-binding</keyword>
<evidence type="ECO:0000256" key="8">
    <source>
        <dbReference type="HAMAP-Rule" id="MF_01161"/>
    </source>
</evidence>
<evidence type="ECO:0000313" key="9">
    <source>
        <dbReference type="EMBL" id="QCI87121.1"/>
    </source>
</evidence>
<dbReference type="NCBIfam" id="TIGR02432">
    <property type="entry name" value="lysidine_TilS_N"/>
    <property type="match status" value="1"/>
</dbReference>
<comment type="function">
    <text evidence="8">Ligates lysine onto the cytidine present at position 34 of the AUA codon-specific tRNA(Ile) that contains the anticodon CAU, in an ATP-dependent manner. Cytidine is converted to lysidine, thus changing the amino acid specificity of the tRNA from methionine to isoleucine.</text>
</comment>
<keyword evidence="10" id="KW-1185">Reference proteome</keyword>
<dbReference type="OrthoDB" id="9807403at2"/>
<dbReference type="CDD" id="cd01992">
    <property type="entry name" value="TilS_N"/>
    <property type="match status" value="1"/>
</dbReference>
<dbReference type="SMART" id="SM00977">
    <property type="entry name" value="TilS_C"/>
    <property type="match status" value="1"/>
</dbReference>
<dbReference type="InterPro" id="IPR014729">
    <property type="entry name" value="Rossmann-like_a/b/a_fold"/>
</dbReference>
<dbReference type="GO" id="GO:0032267">
    <property type="term" value="F:tRNA(Ile)-lysidine synthase activity"/>
    <property type="evidence" value="ECO:0007669"/>
    <property type="project" value="UniProtKB-EC"/>
</dbReference>
<protein>
    <recommendedName>
        <fullName evidence="8">tRNA(Ile)-lysidine synthase</fullName>
        <ecNumber evidence="8">6.3.4.19</ecNumber>
    </recommendedName>
    <alternativeName>
        <fullName evidence="8">tRNA(Ile)-2-lysyl-cytidine synthase</fullName>
    </alternativeName>
    <alternativeName>
        <fullName evidence="8">tRNA(Ile)-lysidine synthetase</fullName>
    </alternativeName>
</protein>
<accession>A0A4D7CXF2</accession>
<keyword evidence="4 8" id="KW-0819">tRNA processing</keyword>
<dbReference type="Pfam" id="PF11734">
    <property type="entry name" value="TilS_C"/>
    <property type="match status" value="1"/>
</dbReference>